<proteinExistence type="predicted"/>
<dbReference type="EMBL" id="MF101440">
    <property type="protein sequence ID" value="ARW65961.1"/>
    <property type="molecule type" value="Genomic_DNA"/>
</dbReference>
<accession>A0A1Z1MJM5</accession>
<evidence type="ECO:0000313" key="1">
    <source>
        <dbReference type="EMBL" id="ARW65961.1"/>
    </source>
</evidence>
<reference evidence="1" key="1">
    <citation type="journal article" date="2017" name="J. Phycol.">
        <title>Analysis of chloroplast genomes and a supermatrix inform reclassification of the Rhodomelaceae (Rhodophyta).</title>
        <authorList>
            <person name="Diaz-Tapia P."/>
            <person name="Maggs C.A."/>
            <person name="West J.A."/>
            <person name="Verbruggen H."/>
        </authorList>
    </citation>
    <scope>NUCLEOTIDE SEQUENCE</scope>
    <source>
        <strain evidence="1">PD949</strain>
    </source>
</reference>
<organism evidence="1">
    <name type="scientific">Ophidocladus simpliciusculus</name>
    <dbReference type="NCBI Taxonomy" id="1261574"/>
    <lineage>
        <taxon>Eukaryota</taxon>
        <taxon>Rhodophyta</taxon>
        <taxon>Florideophyceae</taxon>
        <taxon>Rhodymeniophycidae</taxon>
        <taxon>Ceramiales</taxon>
        <taxon>Rhodomelaceae</taxon>
        <taxon>Herposiphonieae</taxon>
        <taxon>Ophidocladus</taxon>
    </lineage>
</organism>
<sequence length="88" mass="10677">MDNNYGLIRIFRNDVIEFHYFCYENNNYTNKQYPICFSAGCNDINYLFYILSLSFQFNVLSTQHKLYFGKEILKAKISVILRQYYIQE</sequence>
<dbReference type="AlphaFoldDB" id="A0A1Z1MJM5"/>
<gene>
    <name evidence="1" type="primary">ConsOrf2</name>
</gene>
<keyword evidence="1" id="KW-0934">Plastid</keyword>
<dbReference type="RefSeq" id="YP_009396775.1">
    <property type="nucleotide sequence ID" value="NC_035284.1"/>
</dbReference>
<geneLocation type="chloroplast" evidence="1"/>
<protein>
    <submittedName>
        <fullName evidence="1">Uncharacterized protein</fullName>
    </submittedName>
</protein>
<keyword evidence="1" id="KW-0150">Chloroplast</keyword>
<name>A0A1Z1MJM5_9FLOR</name>
<dbReference type="GeneID" id="33359026"/>